<organism evidence="2 3">
    <name type="scientific">Rhipicephalus sanguineus</name>
    <name type="common">Brown dog tick</name>
    <name type="synonym">Ixodes sanguineus</name>
    <dbReference type="NCBI Taxonomy" id="34632"/>
    <lineage>
        <taxon>Eukaryota</taxon>
        <taxon>Metazoa</taxon>
        <taxon>Ecdysozoa</taxon>
        <taxon>Arthropoda</taxon>
        <taxon>Chelicerata</taxon>
        <taxon>Arachnida</taxon>
        <taxon>Acari</taxon>
        <taxon>Parasitiformes</taxon>
        <taxon>Ixodida</taxon>
        <taxon>Ixodoidea</taxon>
        <taxon>Ixodidae</taxon>
        <taxon>Rhipicephalinae</taxon>
        <taxon>Rhipicephalus</taxon>
        <taxon>Rhipicephalus</taxon>
    </lineage>
</organism>
<evidence type="ECO:0000313" key="3">
    <source>
        <dbReference type="Proteomes" id="UP000821837"/>
    </source>
</evidence>
<accession>A0A9D4PB27</accession>
<feature type="compositionally biased region" description="Basic and acidic residues" evidence="1">
    <location>
        <begin position="28"/>
        <end position="38"/>
    </location>
</feature>
<dbReference type="Proteomes" id="UP000821837">
    <property type="component" value="Unassembled WGS sequence"/>
</dbReference>
<gene>
    <name evidence="2" type="ORF">HPB52_009829</name>
</gene>
<protein>
    <submittedName>
        <fullName evidence="2">Uncharacterized protein</fullName>
    </submittedName>
</protein>
<proteinExistence type="predicted"/>
<reference evidence="2" key="2">
    <citation type="submission" date="2021-09" db="EMBL/GenBank/DDBJ databases">
        <authorList>
            <person name="Jia N."/>
            <person name="Wang J."/>
            <person name="Shi W."/>
            <person name="Du L."/>
            <person name="Sun Y."/>
            <person name="Zhan W."/>
            <person name="Jiang J."/>
            <person name="Wang Q."/>
            <person name="Zhang B."/>
            <person name="Ji P."/>
            <person name="Sakyi L.B."/>
            <person name="Cui X."/>
            <person name="Yuan T."/>
            <person name="Jiang B."/>
            <person name="Yang W."/>
            <person name="Lam T.T.-Y."/>
            <person name="Chang Q."/>
            <person name="Ding S."/>
            <person name="Wang X."/>
            <person name="Zhu J."/>
            <person name="Ruan X."/>
            <person name="Zhao L."/>
            <person name="Wei J."/>
            <person name="Que T."/>
            <person name="Du C."/>
            <person name="Cheng J."/>
            <person name="Dai P."/>
            <person name="Han X."/>
            <person name="Huang E."/>
            <person name="Gao Y."/>
            <person name="Liu J."/>
            <person name="Shao H."/>
            <person name="Ye R."/>
            <person name="Li L."/>
            <person name="Wei W."/>
            <person name="Wang X."/>
            <person name="Wang C."/>
            <person name="Huo Q."/>
            <person name="Li W."/>
            <person name="Guo W."/>
            <person name="Chen H."/>
            <person name="Chen S."/>
            <person name="Zhou L."/>
            <person name="Zhou L."/>
            <person name="Ni X."/>
            <person name="Tian J."/>
            <person name="Zhou Y."/>
            <person name="Sheng Y."/>
            <person name="Liu T."/>
            <person name="Pan Y."/>
            <person name="Xia L."/>
            <person name="Li J."/>
            <person name="Zhao F."/>
            <person name="Cao W."/>
        </authorList>
    </citation>
    <scope>NUCLEOTIDE SEQUENCE</scope>
    <source>
        <strain evidence="2">Rsan-2018</strain>
        <tissue evidence="2">Larvae</tissue>
    </source>
</reference>
<evidence type="ECO:0000256" key="1">
    <source>
        <dbReference type="SAM" id="MobiDB-lite"/>
    </source>
</evidence>
<dbReference type="AlphaFoldDB" id="A0A9D4PB27"/>
<dbReference type="EMBL" id="JABSTV010001255">
    <property type="protein sequence ID" value="KAH7935555.1"/>
    <property type="molecule type" value="Genomic_DNA"/>
</dbReference>
<feature type="region of interest" description="Disordered" evidence="1">
    <location>
        <begin position="20"/>
        <end position="40"/>
    </location>
</feature>
<sequence>MERDLLDANRDIPRLVQLLSHTQLEGSSRSERQNEHPETNVQAEVVQAGLDDRMGKSVKSPPAIEEYKNCRISRDRRILKGSHHVGDVVSCSVMAPEASLFRGWALSTPFELVAPSSSPSRQQR</sequence>
<reference evidence="2" key="1">
    <citation type="journal article" date="2020" name="Cell">
        <title>Large-Scale Comparative Analyses of Tick Genomes Elucidate Their Genetic Diversity and Vector Capacities.</title>
        <authorList>
            <consortium name="Tick Genome and Microbiome Consortium (TIGMIC)"/>
            <person name="Jia N."/>
            <person name="Wang J."/>
            <person name="Shi W."/>
            <person name="Du L."/>
            <person name="Sun Y."/>
            <person name="Zhan W."/>
            <person name="Jiang J.F."/>
            <person name="Wang Q."/>
            <person name="Zhang B."/>
            <person name="Ji P."/>
            <person name="Bell-Sakyi L."/>
            <person name="Cui X.M."/>
            <person name="Yuan T.T."/>
            <person name="Jiang B.G."/>
            <person name="Yang W.F."/>
            <person name="Lam T.T."/>
            <person name="Chang Q.C."/>
            <person name="Ding S.J."/>
            <person name="Wang X.J."/>
            <person name="Zhu J.G."/>
            <person name="Ruan X.D."/>
            <person name="Zhao L."/>
            <person name="Wei J.T."/>
            <person name="Ye R.Z."/>
            <person name="Que T.C."/>
            <person name="Du C.H."/>
            <person name="Zhou Y.H."/>
            <person name="Cheng J.X."/>
            <person name="Dai P.F."/>
            <person name="Guo W.B."/>
            <person name="Han X.H."/>
            <person name="Huang E.J."/>
            <person name="Li L.F."/>
            <person name="Wei W."/>
            <person name="Gao Y.C."/>
            <person name="Liu J.Z."/>
            <person name="Shao H.Z."/>
            <person name="Wang X."/>
            <person name="Wang C.C."/>
            <person name="Yang T.C."/>
            <person name="Huo Q.B."/>
            <person name="Li W."/>
            <person name="Chen H.Y."/>
            <person name="Chen S.E."/>
            <person name="Zhou L.G."/>
            <person name="Ni X.B."/>
            <person name="Tian J.H."/>
            <person name="Sheng Y."/>
            <person name="Liu T."/>
            <person name="Pan Y.S."/>
            <person name="Xia L.Y."/>
            <person name="Li J."/>
            <person name="Zhao F."/>
            <person name="Cao W.C."/>
        </authorList>
    </citation>
    <scope>NUCLEOTIDE SEQUENCE</scope>
    <source>
        <strain evidence="2">Rsan-2018</strain>
    </source>
</reference>
<comment type="caution">
    <text evidence="2">The sequence shown here is derived from an EMBL/GenBank/DDBJ whole genome shotgun (WGS) entry which is preliminary data.</text>
</comment>
<evidence type="ECO:0000313" key="2">
    <source>
        <dbReference type="EMBL" id="KAH7935555.1"/>
    </source>
</evidence>
<name>A0A9D4PB27_RHISA</name>
<keyword evidence="3" id="KW-1185">Reference proteome</keyword>